<keyword evidence="3 5" id="KW-0808">Transferase</keyword>
<comment type="caution">
    <text evidence="5">The sequence shown here is derived from an EMBL/GenBank/DDBJ whole genome shotgun (WGS) entry which is preliminary data.</text>
</comment>
<gene>
    <name evidence="5" type="ORF">EZM97_02640</name>
</gene>
<evidence type="ECO:0000256" key="3">
    <source>
        <dbReference type="ARBA" id="ARBA00022679"/>
    </source>
</evidence>
<dbReference type="EMBL" id="SJTG01000001">
    <property type="protein sequence ID" value="TCI12273.1"/>
    <property type="molecule type" value="Genomic_DNA"/>
</dbReference>
<dbReference type="InterPro" id="IPR001173">
    <property type="entry name" value="Glyco_trans_2-like"/>
</dbReference>
<dbReference type="RefSeq" id="WP_131150944.1">
    <property type="nucleotide sequence ID" value="NZ_SJTG01000001.1"/>
</dbReference>
<dbReference type="Pfam" id="PF00535">
    <property type="entry name" value="Glycos_transf_2"/>
    <property type="match status" value="1"/>
</dbReference>
<dbReference type="Gene3D" id="3.90.550.10">
    <property type="entry name" value="Spore Coat Polysaccharide Biosynthesis Protein SpsA, Chain A"/>
    <property type="match status" value="1"/>
</dbReference>
<dbReference type="SUPFAM" id="SSF53448">
    <property type="entry name" value="Nucleotide-diphospho-sugar transferases"/>
    <property type="match status" value="1"/>
</dbReference>
<reference evidence="5 6" key="1">
    <citation type="submission" date="2019-02" db="EMBL/GenBank/DDBJ databases">
        <title>Dyella amyloliquefaciens sp. nov., isolated from forest soil.</title>
        <authorList>
            <person name="Gao Z.-H."/>
            <person name="Qiu L.-H."/>
        </authorList>
    </citation>
    <scope>NUCLEOTIDE SEQUENCE [LARGE SCALE GENOMIC DNA]</scope>
    <source>
        <strain evidence="5 6">KACC 12747</strain>
    </source>
</reference>
<organism evidence="5 6">
    <name type="scientific">Dyella soli</name>
    <dbReference type="NCBI Taxonomy" id="522319"/>
    <lineage>
        <taxon>Bacteria</taxon>
        <taxon>Pseudomonadati</taxon>
        <taxon>Pseudomonadota</taxon>
        <taxon>Gammaproteobacteria</taxon>
        <taxon>Lysobacterales</taxon>
        <taxon>Rhodanobacteraceae</taxon>
        <taxon>Dyella</taxon>
    </lineage>
</organism>
<evidence type="ECO:0000256" key="2">
    <source>
        <dbReference type="ARBA" id="ARBA00022676"/>
    </source>
</evidence>
<feature type="domain" description="Glycosyltransferase 2-like" evidence="4">
    <location>
        <begin position="12"/>
        <end position="114"/>
    </location>
</feature>
<dbReference type="PANTHER" id="PTHR43179:SF12">
    <property type="entry name" value="GALACTOFURANOSYLTRANSFERASE GLFT2"/>
    <property type="match status" value="1"/>
</dbReference>
<dbReference type="AlphaFoldDB" id="A0A4R0YSG0"/>
<proteinExistence type="inferred from homology"/>
<name>A0A4R0YSG0_9GAMM</name>
<keyword evidence="2" id="KW-0328">Glycosyltransferase</keyword>
<sequence length="310" mass="34134">MPEDTSSNIVAVVVTFNRRDLLARCLVALERQTRPPDHILVVDNASTDGTGAWLLERVGSATVAMTAVTLPFNGGGAGGFSDGMRLGLELGADWLWMMDDDAEPHDDALAELLAVSPSREHLYGSLAVAGDRSAWTTTLLTPEPVEVREARLVPALAETLSLPFLGFLIHRELAGRLGLPDRDYFIAADDIEYCLRARRAGARIYIAGRSRIEHPASVVRKLHVLGVSVAFLSIPPWKRYYDTRNRLLNARQYDPVGLITRALPGTFVRLVAALWSEPRKWAQLRAVVAGMIDGLLGRKGIRHSTWRITP</sequence>
<comment type="similarity">
    <text evidence="1">Belongs to the glycosyltransferase 2 family.</text>
</comment>
<dbReference type="GO" id="GO:0016757">
    <property type="term" value="F:glycosyltransferase activity"/>
    <property type="evidence" value="ECO:0007669"/>
    <property type="project" value="UniProtKB-KW"/>
</dbReference>
<dbReference type="PANTHER" id="PTHR43179">
    <property type="entry name" value="RHAMNOSYLTRANSFERASE WBBL"/>
    <property type="match status" value="1"/>
</dbReference>
<dbReference type="Proteomes" id="UP000291822">
    <property type="component" value="Unassembled WGS sequence"/>
</dbReference>
<evidence type="ECO:0000256" key="1">
    <source>
        <dbReference type="ARBA" id="ARBA00006739"/>
    </source>
</evidence>
<dbReference type="InterPro" id="IPR029044">
    <property type="entry name" value="Nucleotide-diphossugar_trans"/>
</dbReference>
<protein>
    <submittedName>
        <fullName evidence="5">Glycosyltransferase</fullName>
    </submittedName>
</protein>
<dbReference type="CDD" id="cd04185">
    <property type="entry name" value="GT_2_like_b"/>
    <property type="match status" value="1"/>
</dbReference>
<evidence type="ECO:0000313" key="5">
    <source>
        <dbReference type="EMBL" id="TCI12273.1"/>
    </source>
</evidence>
<evidence type="ECO:0000313" key="6">
    <source>
        <dbReference type="Proteomes" id="UP000291822"/>
    </source>
</evidence>
<evidence type="ECO:0000259" key="4">
    <source>
        <dbReference type="Pfam" id="PF00535"/>
    </source>
</evidence>
<keyword evidence="6" id="KW-1185">Reference proteome</keyword>
<accession>A0A4R0YSG0</accession>